<proteinExistence type="predicted"/>
<dbReference type="RefSeq" id="WP_193193328.1">
    <property type="nucleotide sequence ID" value="NZ_JACZFR010000044.1"/>
</dbReference>
<organism evidence="1 2">
    <name type="scientific">Microbulbifer taiwanensis</name>
    <dbReference type="NCBI Taxonomy" id="986746"/>
    <lineage>
        <taxon>Bacteria</taxon>
        <taxon>Pseudomonadati</taxon>
        <taxon>Pseudomonadota</taxon>
        <taxon>Gammaproteobacteria</taxon>
        <taxon>Cellvibrionales</taxon>
        <taxon>Microbulbiferaceae</taxon>
        <taxon>Microbulbifer</taxon>
    </lineage>
</organism>
<comment type="caution">
    <text evidence="1">The sequence shown here is derived from an EMBL/GenBank/DDBJ whole genome shotgun (WGS) entry which is preliminary data.</text>
</comment>
<keyword evidence="2" id="KW-1185">Reference proteome</keyword>
<name>A0ABW1YUH4_9GAMM</name>
<evidence type="ECO:0000313" key="1">
    <source>
        <dbReference type="EMBL" id="MFC6635227.1"/>
    </source>
</evidence>
<dbReference type="EMBL" id="JBHSVR010000001">
    <property type="protein sequence ID" value="MFC6635227.1"/>
    <property type="molecule type" value="Genomic_DNA"/>
</dbReference>
<reference evidence="2" key="1">
    <citation type="journal article" date="2019" name="Int. J. Syst. Evol. Microbiol.">
        <title>The Global Catalogue of Microorganisms (GCM) 10K type strain sequencing project: providing services to taxonomists for standard genome sequencing and annotation.</title>
        <authorList>
            <consortium name="The Broad Institute Genomics Platform"/>
            <consortium name="The Broad Institute Genome Sequencing Center for Infectious Disease"/>
            <person name="Wu L."/>
            <person name="Ma J."/>
        </authorList>
    </citation>
    <scope>NUCLEOTIDE SEQUENCE [LARGE SCALE GENOMIC DNA]</scope>
    <source>
        <strain evidence="2">CGMCC 1.13718</strain>
    </source>
</reference>
<sequence>MSALQNPRRHHGRRRGSRSFAHSGWLRLFASWLLLAPVAMAEDESVGVHGMALLPVGERLIASHMPLHGGRHGHQILLEVSSAAGTGLRSLIQDGVLVSAEPERFSLKALQKGEIGAFSARIYRGHFERGGAPHADGVQLQIVQKLLDRPLVEQKNGHYRLLHFGNTALLVHEIGTPPSFDQILEVESDAEAPSRIHSGSKQPLSKDNWPAAISDAGIRFKRVLYLETRDFQQP</sequence>
<accession>A0ABW1YUH4</accession>
<dbReference type="Proteomes" id="UP001596425">
    <property type="component" value="Unassembled WGS sequence"/>
</dbReference>
<protein>
    <submittedName>
        <fullName evidence="1">Uncharacterized protein</fullName>
    </submittedName>
</protein>
<evidence type="ECO:0000313" key="2">
    <source>
        <dbReference type="Proteomes" id="UP001596425"/>
    </source>
</evidence>
<gene>
    <name evidence="1" type="ORF">ACFQBM_18240</name>
</gene>